<feature type="compositionally biased region" description="Low complexity" evidence="1">
    <location>
        <begin position="98"/>
        <end position="111"/>
    </location>
</feature>
<keyword evidence="4" id="KW-1185">Reference proteome</keyword>
<evidence type="ECO:0000256" key="1">
    <source>
        <dbReference type="SAM" id="MobiDB-lite"/>
    </source>
</evidence>
<organism evidence="3 4">
    <name type="scientific">Digitaria exilis</name>
    <dbReference type="NCBI Taxonomy" id="1010633"/>
    <lineage>
        <taxon>Eukaryota</taxon>
        <taxon>Viridiplantae</taxon>
        <taxon>Streptophyta</taxon>
        <taxon>Embryophyta</taxon>
        <taxon>Tracheophyta</taxon>
        <taxon>Spermatophyta</taxon>
        <taxon>Magnoliopsida</taxon>
        <taxon>Liliopsida</taxon>
        <taxon>Poales</taxon>
        <taxon>Poaceae</taxon>
        <taxon>PACMAD clade</taxon>
        <taxon>Panicoideae</taxon>
        <taxon>Panicodae</taxon>
        <taxon>Paniceae</taxon>
        <taxon>Anthephorinae</taxon>
        <taxon>Digitaria</taxon>
    </lineage>
</organism>
<gene>
    <name evidence="3" type="ORF">HU200_067815</name>
</gene>
<comment type="caution">
    <text evidence="3">The sequence shown here is derived from an EMBL/GenBank/DDBJ whole genome shotgun (WGS) entry which is preliminary data.</text>
</comment>
<protein>
    <recommendedName>
        <fullName evidence="2">DYW domain-containing protein</fullName>
    </recommendedName>
</protein>
<feature type="domain" description="DYW" evidence="2">
    <location>
        <begin position="237"/>
        <end position="329"/>
    </location>
</feature>
<proteinExistence type="predicted"/>
<sequence length="329" mass="36600">MRPLFRSSPTPLISFCFVDKTSDICLLASRVHPVSPHHRREHADFSEARRTGRLSRLPLPFSQHHHAHTRSGGLHAPSDTASPHRRDRGRPALRSAYPVASASDASTSSPDPIDRRFDSDELARLCRGPNPEAAVRLLDEMLRRRGAELEPEEQAALLQACADTPHRLLASRSSSAIQAPILHGIATLFLKLGARGDARRVLEEQGRAAREDAAAQAKRREAYEKVRELHEQIRAAGYVPDTRHVLHDIDEGAKARALMYHSERLAIAFGLVSTPPGTPLRVIKNLRICADCHTAVKLIAKVTGREIVVRDNKRFHHFKDGVCSCGDFW</sequence>
<dbReference type="EMBL" id="JACEFO010003318">
    <property type="protein sequence ID" value="KAF8641473.1"/>
    <property type="molecule type" value="Genomic_DNA"/>
</dbReference>
<name>A0A835A4F5_9POAL</name>
<reference evidence="3" key="1">
    <citation type="submission" date="2020-07" db="EMBL/GenBank/DDBJ databases">
        <title>Genome sequence and genetic diversity analysis of an under-domesticated orphan crop, white fonio (Digitaria exilis).</title>
        <authorList>
            <person name="Bennetzen J.L."/>
            <person name="Chen S."/>
            <person name="Ma X."/>
            <person name="Wang X."/>
            <person name="Yssel A.E.J."/>
            <person name="Chaluvadi S.R."/>
            <person name="Johnson M."/>
            <person name="Gangashetty P."/>
            <person name="Hamidou F."/>
            <person name="Sanogo M.D."/>
            <person name="Zwaenepoel A."/>
            <person name="Wallace J."/>
            <person name="Van De Peer Y."/>
            <person name="Van Deynze A."/>
        </authorList>
    </citation>
    <scope>NUCLEOTIDE SEQUENCE</scope>
    <source>
        <tissue evidence="3">Leaves</tissue>
    </source>
</reference>
<dbReference type="InterPro" id="IPR032867">
    <property type="entry name" value="DYW_dom"/>
</dbReference>
<dbReference type="OrthoDB" id="185373at2759"/>
<dbReference type="Pfam" id="PF14432">
    <property type="entry name" value="DYW_deaminase"/>
    <property type="match status" value="1"/>
</dbReference>
<evidence type="ECO:0000313" key="4">
    <source>
        <dbReference type="Proteomes" id="UP000636709"/>
    </source>
</evidence>
<evidence type="ECO:0000259" key="2">
    <source>
        <dbReference type="Pfam" id="PF14432"/>
    </source>
</evidence>
<dbReference type="GO" id="GO:0008270">
    <property type="term" value="F:zinc ion binding"/>
    <property type="evidence" value="ECO:0007669"/>
    <property type="project" value="InterPro"/>
</dbReference>
<dbReference type="Proteomes" id="UP000636709">
    <property type="component" value="Unassembled WGS sequence"/>
</dbReference>
<accession>A0A835A4F5</accession>
<dbReference type="AlphaFoldDB" id="A0A835A4F5"/>
<feature type="region of interest" description="Disordered" evidence="1">
    <location>
        <begin position="63"/>
        <end position="115"/>
    </location>
</feature>
<evidence type="ECO:0000313" key="3">
    <source>
        <dbReference type="EMBL" id="KAF8641473.1"/>
    </source>
</evidence>